<evidence type="ECO:0000256" key="1">
    <source>
        <dbReference type="ARBA" id="ARBA00023002"/>
    </source>
</evidence>
<dbReference type="InterPro" id="IPR050223">
    <property type="entry name" value="D-isomer_2-hydroxyacid_DH"/>
</dbReference>
<name>A0A7L4IG24_SCOUM</name>
<dbReference type="InterPro" id="IPR006139">
    <property type="entry name" value="D-isomer_2_OHA_DH_cat_dom"/>
</dbReference>
<dbReference type="FunFam" id="3.40.50.720:FF:000882">
    <property type="entry name" value="Uncharacterized protein"/>
    <property type="match status" value="1"/>
</dbReference>
<dbReference type="PANTHER" id="PTHR10996:SF236">
    <property type="entry name" value="2-KETOGLUCONATE REDUCTASE"/>
    <property type="match status" value="1"/>
</dbReference>
<reference evidence="3 4" key="1">
    <citation type="submission" date="2020-02" db="EMBL/GenBank/DDBJ databases">
        <title>Bird 10,000 Genomes (B10K) Project - Family phase.</title>
        <authorList>
            <person name="Zhang G."/>
        </authorList>
    </citation>
    <scope>NUCLEOTIDE SEQUENCE [LARGE SCALE GENOMIC DNA]</scope>
    <source>
        <strain evidence="3">B10K-DU-002-70</strain>
        <tissue evidence="3">Muscle</tissue>
    </source>
</reference>
<dbReference type="GO" id="GO:0051287">
    <property type="term" value="F:NAD binding"/>
    <property type="evidence" value="ECO:0007669"/>
    <property type="project" value="InterPro"/>
</dbReference>
<dbReference type="Proteomes" id="UP000539032">
    <property type="component" value="Unassembled WGS sequence"/>
</dbReference>
<evidence type="ECO:0000313" key="4">
    <source>
        <dbReference type="Proteomes" id="UP000539032"/>
    </source>
</evidence>
<dbReference type="GO" id="GO:0005829">
    <property type="term" value="C:cytosol"/>
    <property type="evidence" value="ECO:0007669"/>
    <property type="project" value="TreeGrafter"/>
</dbReference>
<accession>A0A7L4IG24</accession>
<dbReference type="OrthoDB" id="298012at2759"/>
<keyword evidence="1" id="KW-0560">Oxidoreductase</keyword>
<dbReference type="SUPFAM" id="SSF52283">
    <property type="entry name" value="Formate/glycerate dehydrogenase catalytic domain-like"/>
    <property type="match status" value="1"/>
</dbReference>
<feature type="domain" description="D-isomer specific 2-hydroxyacid dehydrogenase catalytic" evidence="2">
    <location>
        <begin position="22"/>
        <end position="114"/>
    </location>
</feature>
<feature type="non-terminal residue" evidence="3">
    <location>
        <position position="129"/>
    </location>
</feature>
<dbReference type="PANTHER" id="PTHR10996">
    <property type="entry name" value="2-HYDROXYACID DEHYDROGENASE-RELATED"/>
    <property type="match status" value="1"/>
</dbReference>
<evidence type="ECO:0000313" key="3">
    <source>
        <dbReference type="EMBL" id="NXX64117.1"/>
    </source>
</evidence>
<proteinExistence type="predicted"/>
<dbReference type="GO" id="GO:0030267">
    <property type="term" value="F:glyoxylate reductase (NADPH) activity"/>
    <property type="evidence" value="ECO:0007669"/>
    <property type="project" value="TreeGrafter"/>
</dbReference>
<gene>
    <name evidence="3" type="primary">Hppr_1</name>
    <name evidence="3" type="ORF">SCOUMB_R13502</name>
</gene>
<comment type="caution">
    <text evidence="3">The sequence shown here is derived from an EMBL/GenBank/DDBJ whole genome shotgun (WGS) entry which is preliminary data.</text>
</comment>
<dbReference type="Pfam" id="PF00389">
    <property type="entry name" value="2-Hacid_dh"/>
    <property type="match status" value="1"/>
</dbReference>
<dbReference type="Gene3D" id="3.40.50.720">
    <property type="entry name" value="NAD(P)-binding Rossmann-like Domain"/>
    <property type="match status" value="1"/>
</dbReference>
<dbReference type="GO" id="GO:0016618">
    <property type="term" value="F:hydroxypyruvate reductase [NAD(P)H] activity"/>
    <property type="evidence" value="ECO:0007669"/>
    <property type="project" value="TreeGrafter"/>
</dbReference>
<feature type="non-terminal residue" evidence="3">
    <location>
        <position position="1"/>
    </location>
</feature>
<sequence>MEGQELPYVLIDCIGGKHGVYEDHVEFLEKHFHLITMKEYLENKKLLSEKIRAIYMWYQKPVINEELLQSLPNLKIVASSGVGIDHLDLNLLSSYGVKVSNTPLVVSTDTADLGVALMLASSRRLVEGN</sequence>
<keyword evidence="4" id="KW-1185">Reference proteome</keyword>
<organism evidence="3 4">
    <name type="scientific">Scopus umbretta</name>
    <name type="common">Hammerkop</name>
    <dbReference type="NCBI Taxonomy" id="33581"/>
    <lineage>
        <taxon>Eukaryota</taxon>
        <taxon>Metazoa</taxon>
        <taxon>Chordata</taxon>
        <taxon>Craniata</taxon>
        <taxon>Vertebrata</taxon>
        <taxon>Euteleostomi</taxon>
        <taxon>Archelosauria</taxon>
        <taxon>Archosauria</taxon>
        <taxon>Dinosauria</taxon>
        <taxon>Saurischia</taxon>
        <taxon>Theropoda</taxon>
        <taxon>Coelurosauria</taxon>
        <taxon>Aves</taxon>
        <taxon>Neognathae</taxon>
        <taxon>Neoaves</taxon>
        <taxon>Aequornithes</taxon>
        <taxon>Pelecaniformes</taxon>
        <taxon>Scopidae</taxon>
        <taxon>Scopus</taxon>
    </lineage>
</organism>
<dbReference type="EMBL" id="VZTL01231609">
    <property type="protein sequence ID" value="NXX64117.1"/>
    <property type="molecule type" value="Genomic_DNA"/>
</dbReference>
<dbReference type="AlphaFoldDB" id="A0A7L4IG24"/>
<evidence type="ECO:0000259" key="2">
    <source>
        <dbReference type="Pfam" id="PF00389"/>
    </source>
</evidence>
<protein>
    <submittedName>
        <fullName evidence="3">HPPR reductase</fullName>
    </submittedName>
</protein>